<evidence type="ECO:0000313" key="2">
    <source>
        <dbReference type="Proteomes" id="UP001638806"/>
    </source>
</evidence>
<evidence type="ECO:0000313" key="1">
    <source>
        <dbReference type="EMBL" id="KAL3960342.1"/>
    </source>
</evidence>
<accession>A0ACC4DW78</accession>
<dbReference type="EMBL" id="JBGNUJ010000004">
    <property type="protein sequence ID" value="KAL3960342.1"/>
    <property type="molecule type" value="Genomic_DNA"/>
</dbReference>
<dbReference type="Proteomes" id="UP001638806">
    <property type="component" value="Unassembled WGS sequence"/>
</dbReference>
<protein>
    <submittedName>
        <fullName evidence="1">Uncharacterized protein</fullName>
    </submittedName>
</protein>
<sequence length="165" mass="17446">MVRLGPTGEDGHGAFRLRPRRGETRVWGADAARPVASGHGFSSDGLSSAGARRARAMKGVHAGARWCIPVGAPLAAVPHACEALRRAPRPKGSRLQLHFTGASTPPPIASVPLAAHSSTSPRPSVAGTWLAPHTRTNRKLLEFNLPFHPFRCRPERGGRTGHAAA</sequence>
<comment type="caution">
    <text evidence="1">The sequence shown here is derived from an EMBL/GenBank/DDBJ whole genome shotgun (WGS) entry which is preliminary data.</text>
</comment>
<reference evidence="1" key="1">
    <citation type="submission" date="2024-12" db="EMBL/GenBank/DDBJ databases">
        <title>Comparative genomics and development of molecular markers within Purpureocillium lilacinum and among Purpureocillium species.</title>
        <authorList>
            <person name="Yeh Z.-Y."/>
            <person name="Ni N.-T."/>
            <person name="Lo P.-H."/>
            <person name="Mushyakhwo K."/>
            <person name="Lin C.-F."/>
            <person name="Nai Y.-S."/>
        </authorList>
    </citation>
    <scope>NUCLEOTIDE SEQUENCE</scope>
    <source>
        <strain evidence="1">NCHU-NPUST-175</strain>
    </source>
</reference>
<name>A0ACC4DW78_PURLI</name>
<proteinExistence type="predicted"/>
<gene>
    <name evidence="1" type="ORF">ACCO45_005459</name>
</gene>
<keyword evidence="2" id="KW-1185">Reference proteome</keyword>
<organism evidence="1 2">
    <name type="scientific">Purpureocillium lilacinum</name>
    <name type="common">Paecilomyces lilacinus</name>
    <dbReference type="NCBI Taxonomy" id="33203"/>
    <lineage>
        <taxon>Eukaryota</taxon>
        <taxon>Fungi</taxon>
        <taxon>Dikarya</taxon>
        <taxon>Ascomycota</taxon>
        <taxon>Pezizomycotina</taxon>
        <taxon>Sordariomycetes</taxon>
        <taxon>Hypocreomycetidae</taxon>
        <taxon>Hypocreales</taxon>
        <taxon>Ophiocordycipitaceae</taxon>
        <taxon>Purpureocillium</taxon>
    </lineage>
</organism>